<dbReference type="OrthoDB" id="466791at2"/>
<evidence type="ECO:0000313" key="2">
    <source>
        <dbReference type="Proteomes" id="UP000238762"/>
    </source>
</evidence>
<proteinExistence type="predicted"/>
<dbReference type="RefSeq" id="WP_106287571.1">
    <property type="nucleotide sequence ID" value="NZ_CAWNTC010000212.1"/>
</dbReference>
<name>A0A2T1C7J7_9CYAN</name>
<evidence type="ECO:0000313" key="1">
    <source>
        <dbReference type="EMBL" id="PSB04229.1"/>
    </source>
</evidence>
<evidence type="ECO:0008006" key="3">
    <source>
        <dbReference type="Google" id="ProtNLM"/>
    </source>
</evidence>
<gene>
    <name evidence="1" type="ORF">C7B64_05115</name>
</gene>
<reference evidence="1 2" key="2">
    <citation type="submission" date="2018-03" db="EMBL/GenBank/DDBJ databases">
        <title>The ancient ancestry and fast evolution of plastids.</title>
        <authorList>
            <person name="Moore K.R."/>
            <person name="Magnabosco C."/>
            <person name="Momper L."/>
            <person name="Gold D.A."/>
            <person name="Bosak T."/>
            <person name="Fournier G.P."/>
        </authorList>
    </citation>
    <scope>NUCLEOTIDE SEQUENCE [LARGE SCALE GENOMIC DNA]</scope>
    <source>
        <strain evidence="1 2">CCAP 1448/3</strain>
    </source>
</reference>
<dbReference type="EMBL" id="PVWJ01000016">
    <property type="protein sequence ID" value="PSB04229.1"/>
    <property type="molecule type" value="Genomic_DNA"/>
</dbReference>
<comment type="caution">
    <text evidence="1">The sequence shown here is derived from an EMBL/GenBank/DDBJ whole genome shotgun (WGS) entry which is preliminary data.</text>
</comment>
<sequence>MNDKPWLRDRRFSHILRSWSAIVGFNALLFLSGYPATSAPLPPPPNPQQRKPPNPTSSGQNYLYRVWIPGANPWVLNRVKSIEPGAFVRRSQGIIQAGLFTDPNRAKARIAQLTSLGFKGRVTTLPFFKGTNYSNPTRSLPASPSTNSVSVINRNLKLVPHSKYYFVVVPGGDAELATVEARLVGSGIEQQAVLIRDQPLGFHIALGPFQEREEAESWSKYLRNKGMDARVYFDR</sequence>
<accession>A0A2T1C7J7</accession>
<organism evidence="1 2">
    <name type="scientific">Merismopedia glauca CCAP 1448/3</name>
    <dbReference type="NCBI Taxonomy" id="1296344"/>
    <lineage>
        <taxon>Bacteria</taxon>
        <taxon>Bacillati</taxon>
        <taxon>Cyanobacteriota</taxon>
        <taxon>Cyanophyceae</taxon>
        <taxon>Synechococcales</taxon>
        <taxon>Merismopediaceae</taxon>
        <taxon>Merismopedia</taxon>
    </lineage>
</organism>
<protein>
    <recommendedName>
        <fullName evidence="3">SPOR domain-containing protein</fullName>
    </recommendedName>
</protein>
<dbReference type="Proteomes" id="UP000238762">
    <property type="component" value="Unassembled WGS sequence"/>
</dbReference>
<reference evidence="1 2" key="1">
    <citation type="submission" date="2018-02" db="EMBL/GenBank/DDBJ databases">
        <authorList>
            <person name="Cohen D.B."/>
            <person name="Kent A.D."/>
        </authorList>
    </citation>
    <scope>NUCLEOTIDE SEQUENCE [LARGE SCALE GENOMIC DNA]</scope>
    <source>
        <strain evidence="1 2">CCAP 1448/3</strain>
    </source>
</reference>
<keyword evidence="2" id="KW-1185">Reference proteome</keyword>
<dbReference type="AlphaFoldDB" id="A0A2T1C7J7"/>